<dbReference type="Proteomes" id="UP000195953">
    <property type="component" value="Chromosome 1"/>
</dbReference>
<keyword evidence="4" id="KW-1185">Reference proteome</keyword>
<keyword evidence="1" id="KW-1133">Transmembrane helix</keyword>
<evidence type="ECO:0000313" key="2">
    <source>
        <dbReference type="EMBL" id="SMR00098.1"/>
    </source>
</evidence>
<dbReference type="EMBL" id="LT853882">
    <property type="protein sequence ID" value="SMR00098.1"/>
    <property type="molecule type" value="Genomic_DNA"/>
</dbReference>
<protein>
    <submittedName>
        <fullName evidence="3">Putative membrane protein</fullName>
    </submittedName>
</protein>
<keyword evidence="1" id="KW-0812">Transmembrane</keyword>
<evidence type="ECO:0000256" key="1">
    <source>
        <dbReference type="SAM" id="Phobius"/>
    </source>
</evidence>
<feature type="transmembrane region" description="Helical" evidence="1">
    <location>
        <begin position="95"/>
        <end position="118"/>
    </location>
</feature>
<dbReference type="Proteomes" id="UP000195877">
    <property type="component" value="Chromosome 1"/>
</dbReference>
<feature type="transmembrane region" description="Helical" evidence="1">
    <location>
        <begin position="62"/>
        <end position="83"/>
    </location>
</feature>
<gene>
    <name evidence="3" type="ORF">PD5205_01134</name>
    <name evidence="2" type="ORF">PD885_02870</name>
</gene>
<dbReference type="KEGG" id="xfr:BER92_05480"/>
<accession>A0A1Y6GX44</accession>
<dbReference type="EMBL" id="LT853885">
    <property type="protein sequence ID" value="SMR02447.1"/>
    <property type="molecule type" value="Genomic_DNA"/>
</dbReference>
<proteinExistence type="predicted"/>
<feature type="transmembrane region" description="Helical" evidence="1">
    <location>
        <begin position="6"/>
        <end position="27"/>
    </location>
</feature>
<dbReference type="AlphaFoldDB" id="A0A1Y6GX44"/>
<name>A0A1Y6GX44_9XANT</name>
<keyword evidence="1" id="KW-0472">Membrane</keyword>
<sequence length="148" mass="16693">MGIPFDVSGVVGSLVAAAVLIVAKWAFDKLSFWDEKFGLMINRAELRKIELLRADPVHITHFLLLQGIYCFGALAIGLMLLPLAFMDGGMKLLTPGLWCVGLVIYFCVVFPAGMMVRVRKGDAYIKRQQERIARAEKRLELRRQRKTP</sequence>
<dbReference type="GeneID" id="61895177"/>
<evidence type="ECO:0000313" key="4">
    <source>
        <dbReference type="Proteomes" id="UP000195877"/>
    </source>
</evidence>
<dbReference type="STRING" id="48664.BER92_05480"/>
<reference evidence="2 4" key="1">
    <citation type="submission" date="2017-05" db="EMBL/GenBank/DDBJ databases">
        <authorList>
            <person name="Blom J."/>
        </authorList>
    </citation>
    <scope>NUCLEOTIDE SEQUENCE [LARGE SCALE GENOMIC DNA]</scope>
    <source>
        <strain evidence="2">PD885</strain>
    </source>
</reference>
<dbReference type="RefSeq" id="WP_002811388.1">
    <property type="nucleotide sequence ID" value="NZ_CP016830.1"/>
</dbReference>
<organism evidence="3 5">
    <name type="scientific">Xanthomonas fragariae</name>
    <dbReference type="NCBI Taxonomy" id="48664"/>
    <lineage>
        <taxon>Bacteria</taxon>
        <taxon>Pseudomonadati</taxon>
        <taxon>Pseudomonadota</taxon>
        <taxon>Gammaproteobacteria</taxon>
        <taxon>Lysobacterales</taxon>
        <taxon>Lysobacteraceae</taxon>
        <taxon>Xanthomonas</taxon>
    </lineage>
</organism>
<dbReference type="OrthoDB" id="5997434at2"/>
<evidence type="ECO:0000313" key="3">
    <source>
        <dbReference type="EMBL" id="SMR02447.1"/>
    </source>
</evidence>
<evidence type="ECO:0000313" key="5">
    <source>
        <dbReference type="Proteomes" id="UP000195953"/>
    </source>
</evidence>
<reference evidence="3 5" key="2">
    <citation type="submission" date="2017-05" db="EMBL/GenBank/DDBJ databases">
        <authorList>
            <person name="Song R."/>
            <person name="Chenine A.L."/>
            <person name="Ruprecht R.M."/>
        </authorList>
    </citation>
    <scope>NUCLEOTIDE SEQUENCE [LARGE SCALE GENOMIC DNA]</scope>
    <source>
        <strain evidence="3">PD5205</strain>
    </source>
</reference>